<gene>
    <name evidence="2" type="ORF">IAA45_12615</name>
</gene>
<evidence type="ECO:0000313" key="2">
    <source>
        <dbReference type="EMBL" id="HIX60537.1"/>
    </source>
</evidence>
<comment type="caution">
    <text evidence="2">The sequence shown here is derived from an EMBL/GenBank/DDBJ whole genome shotgun (WGS) entry which is preliminary data.</text>
</comment>
<keyword evidence="1" id="KW-1133">Transmembrane helix</keyword>
<feature type="transmembrane region" description="Helical" evidence="1">
    <location>
        <begin position="231"/>
        <end position="252"/>
    </location>
</feature>
<reference evidence="2" key="2">
    <citation type="submission" date="2021-04" db="EMBL/GenBank/DDBJ databases">
        <authorList>
            <person name="Gilroy R."/>
        </authorList>
    </citation>
    <scope>NUCLEOTIDE SEQUENCE</scope>
    <source>
        <strain evidence="2">ChiSjej1B19-8411</strain>
    </source>
</reference>
<feature type="transmembrane region" description="Helical" evidence="1">
    <location>
        <begin position="12"/>
        <end position="42"/>
    </location>
</feature>
<sequence>MKIWMSIHKKSHYVLHALIGVVALLVLALLLAAGTAALLLFGGSGKEALSLLLCITGTAAVIWLAARLGHHLQKEATIFCRDQQDRLYFMDARQYVPHQKGILNFVQRAWKIQKKLNAMKYQLETEHAVPAEATEILKVEAFTEHWDYYALVCLVRYPNQHSGKLTCILAKGYEQEEELLHHLQRKRSWENTIEPKEKPYLLVGVLGFSVFLICTLLCFLSHPYFGYLPQTIYFPCLGIAFLAFCVLLYCILKHRRGE</sequence>
<feature type="transmembrane region" description="Helical" evidence="1">
    <location>
        <begin position="200"/>
        <end position="225"/>
    </location>
</feature>
<dbReference type="EMBL" id="DXEX01000267">
    <property type="protein sequence ID" value="HIX60537.1"/>
    <property type="molecule type" value="Genomic_DNA"/>
</dbReference>
<reference evidence="2" key="1">
    <citation type="journal article" date="2021" name="PeerJ">
        <title>Extensive microbial diversity within the chicken gut microbiome revealed by metagenomics and culture.</title>
        <authorList>
            <person name="Gilroy R."/>
            <person name="Ravi A."/>
            <person name="Getino M."/>
            <person name="Pursley I."/>
            <person name="Horton D.L."/>
            <person name="Alikhan N.F."/>
            <person name="Baker D."/>
            <person name="Gharbi K."/>
            <person name="Hall N."/>
            <person name="Watson M."/>
            <person name="Adriaenssens E.M."/>
            <person name="Foster-Nyarko E."/>
            <person name="Jarju S."/>
            <person name="Secka A."/>
            <person name="Antonio M."/>
            <person name="Oren A."/>
            <person name="Chaudhuri R.R."/>
            <person name="La Ragione R."/>
            <person name="Hildebrand F."/>
            <person name="Pallen M.J."/>
        </authorList>
    </citation>
    <scope>NUCLEOTIDE SEQUENCE</scope>
    <source>
        <strain evidence="2">ChiSjej1B19-8411</strain>
    </source>
</reference>
<keyword evidence="1" id="KW-0812">Transmembrane</keyword>
<accession>A0A9D1WKM7</accession>
<organism evidence="2 3">
    <name type="scientific">Candidatus Blautia gallistercoris</name>
    <dbReference type="NCBI Taxonomy" id="2838490"/>
    <lineage>
        <taxon>Bacteria</taxon>
        <taxon>Bacillati</taxon>
        <taxon>Bacillota</taxon>
        <taxon>Clostridia</taxon>
        <taxon>Lachnospirales</taxon>
        <taxon>Lachnospiraceae</taxon>
        <taxon>Blautia</taxon>
    </lineage>
</organism>
<dbReference type="Proteomes" id="UP000886817">
    <property type="component" value="Unassembled WGS sequence"/>
</dbReference>
<name>A0A9D1WKM7_9FIRM</name>
<feature type="transmembrane region" description="Helical" evidence="1">
    <location>
        <begin position="48"/>
        <end position="66"/>
    </location>
</feature>
<evidence type="ECO:0000313" key="3">
    <source>
        <dbReference type="Proteomes" id="UP000886817"/>
    </source>
</evidence>
<evidence type="ECO:0000256" key="1">
    <source>
        <dbReference type="SAM" id="Phobius"/>
    </source>
</evidence>
<proteinExistence type="predicted"/>
<dbReference type="AlphaFoldDB" id="A0A9D1WKM7"/>
<protein>
    <submittedName>
        <fullName evidence="2">Uncharacterized protein</fullName>
    </submittedName>
</protein>
<keyword evidence="1" id="KW-0472">Membrane</keyword>